<evidence type="ECO:0000313" key="6">
    <source>
        <dbReference type="Proteomes" id="UP000644693"/>
    </source>
</evidence>
<reference evidence="5" key="1">
    <citation type="journal article" date="2014" name="Int. J. Syst. Evol. Microbiol.">
        <title>Complete genome sequence of Corynebacterium casei LMG S-19264T (=DSM 44701T), isolated from a smear-ripened cheese.</title>
        <authorList>
            <consortium name="US DOE Joint Genome Institute (JGI-PGF)"/>
            <person name="Walter F."/>
            <person name="Albersmeier A."/>
            <person name="Kalinowski J."/>
            <person name="Ruckert C."/>
        </authorList>
    </citation>
    <scope>NUCLEOTIDE SEQUENCE</scope>
    <source>
        <strain evidence="5">KCTC 23430</strain>
    </source>
</reference>
<feature type="domain" description="Gcp-like" evidence="4">
    <location>
        <begin position="37"/>
        <end position="161"/>
    </location>
</feature>
<comment type="caution">
    <text evidence="5">The sequence shown here is derived from an EMBL/GenBank/DDBJ whole genome shotgun (WGS) entry which is preliminary data.</text>
</comment>
<evidence type="ECO:0000256" key="3">
    <source>
        <dbReference type="ARBA" id="ARBA00032446"/>
    </source>
</evidence>
<dbReference type="CDD" id="cd24032">
    <property type="entry name" value="ASKHA_NBD_TsaB"/>
    <property type="match status" value="1"/>
</dbReference>
<gene>
    <name evidence="5" type="ORF">GCM10007053_07800</name>
</gene>
<organism evidence="5 6">
    <name type="scientific">Parahalioglobus pacificus</name>
    <dbReference type="NCBI Taxonomy" id="930806"/>
    <lineage>
        <taxon>Bacteria</taxon>
        <taxon>Pseudomonadati</taxon>
        <taxon>Pseudomonadota</taxon>
        <taxon>Gammaproteobacteria</taxon>
        <taxon>Cellvibrionales</taxon>
        <taxon>Halieaceae</taxon>
        <taxon>Parahalioglobus</taxon>
    </lineage>
</organism>
<dbReference type="NCBIfam" id="TIGR03725">
    <property type="entry name" value="T6A_YeaZ"/>
    <property type="match status" value="1"/>
</dbReference>
<name>A0A919CIW8_9GAMM</name>
<dbReference type="GO" id="GO:0002949">
    <property type="term" value="P:tRNA threonylcarbamoyladenosine modification"/>
    <property type="evidence" value="ECO:0007669"/>
    <property type="project" value="InterPro"/>
</dbReference>
<evidence type="ECO:0000259" key="4">
    <source>
        <dbReference type="Pfam" id="PF00814"/>
    </source>
</evidence>
<evidence type="ECO:0000256" key="2">
    <source>
        <dbReference type="ARBA" id="ARBA00019012"/>
    </source>
</evidence>
<dbReference type="InterPro" id="IPR022496">
    <property type="entry name" value="T6A_TsaB"/>
</dbReference>
<protein>
    <recommendedName>
        <fullName evidence="2">tRNA threonylcarbamoyladenosine biosynthesis protein TsaB</fullName>
    </recommendedName>
    <alternativeName>
        <fullName evidence="3">t(6)A37 threonylcarbamoyladenosine biosynthesis protein TsaB</fullName>
    </alternativeName>
</protein>
<dbReference type="InterPro" id="IPR043129">
    <property type="entry name" value="ATPase_NBD"/>
</dbReference>
<dbReference type="PANTHER" id="PTHR11735">
    <property type="entry name" value="TRNA N6-ADENOSINE THREONYLCARBAMOYLTRANSFERASE"/>
    <property type="match status" value="1"/>
</dbReference>
<dbReference type="SUPFAM" id="SSF53067">
    <property type="entry name" value="Actin-like ATPase domain"/>
    <property type="match status" value="2"/>
</dbReference>
<dbReference type="Proteomes" id="UP000644693">
    <property type="component" value="Unassembled WGS sequence"/>
</dbReference>
<dbReference type="RefSeq" id="WP_189475310.1">
    <property type="nucleotide sequence ID" value="NZ_BMYM01000001.1"/>
</dbReference>
<sequence>MTSDRDHSTLGILALDTATDACTLALRQGDSIAAVHEVIPRQHSQRILPLLERLLPGGNVSAAGVSLIAYGEGPGSFTGLRIAASAAQGIAFAAELPAVAVSTLACQAATAAREGLVDKAVGTLVLSTIDARIDELYFALYRITEGVPETVMDASHCAPEALPLGEMAVIAGQDPIHVVGSGAMYAARFPTSPLLRVPPAAEALLPNAVDMIALAEHAHSAGHLLKPEQIVPRYVQESVGWKKLAEQGKGR</sequence>
<dbReference type="GO" id="GO:0005829">
    <property type="term" value="C:cytosol"/>
    <property type="evidence" value="ECO:0007669"/>
    <property type="project" value="TreeGrafter"/>
</dbReference>
<dbReference type="InterPro" id="IPR000905">
    <property type="entry name" value="Gcp-like_dom"/>
</dbReference>
<proteinExistence type="inferred from homology"/>
<dbReference type="EMBL" id="BMYM01000001">
    <property type="protein sequence ID" value="GHD28433.1"/>
    <property type="molecule type" value="Genomic_DNA"/>
</dbReference>
<keyword evidence="6" id="KW-1185">Reference proteome</keyword>
<evidence type="ECO:0000256" key="1">
    <source>
        <dbReference type="ARBA" id="ARBA00010493"/>
    </source>
</evidence>
<comment type="similarity">
    <text evidence="1">Belongs to the KAE1 / TsaD family. TsaB subfamily.</text>
</comment>
<evidence type="ECO:0000313" key="5">
    <source>
        <dbReference type="EMBL" id="GHD28433.1"/>
    </source>
</evidence>
<reference evidence="5" key="2">
    <citation type="submission" date="2020-09" db="EMBL/GenBank/DDBJ databases">
        <authorList>
            <person name="Sun Q."/>
            <person name="Kim S."/>
        </authorList>
    </citation>
    <scope>NUCLEOTIDE SEQUENCE</scope>
    <source>
        <strain evidence="5">KCTC 23430</strain>
    </source>
</reference>
<dbReference type="PANTHER" id="PTHR11735:SF11">
    <property type="entry name" value="TRNA THREONYLCARBAMOYLADENOSINE BIOSYNTHESIS PROTEIN TSAB"/>
    <property type="match status" value="1"/>
</dbReference>
<dbReference type="Pfam" id="PF00814">
    <property type="entry name" value="TsaD"/>
    <property type="match status" value="1"/>
</dbReference>
<dbReference type="Gene3D" id="3.30.420.40">
    <property type="match status" value="2"/>
</dbReference>
<accession>A0A919CIW8</accession>
<dbReference type="AlphaFoldDB" id="A0A919CIW8"/>